<dbReference type="AlphaFoldDB" id="A0A811RY86"/>
<comment type="caution">
    <text evidence="2">The sequence shown here is derived from an EMBL/GenBank/DDBJ whole genome shotgun (WGS) entry which is preliminary data.</text>
</comment>
<feature type="transmembrane region" description="Helical" evidence="1">
    <location>
        <begin position="96"/>
        <end position="115"/>
    </location>
</feature>
<evidence type="ECO:0000313" key="2">
    <source>
        <dbReference type="EMBL" id="CAD6334239.1"/>
    </source>
</evidence>
<keyword evidence="1" id="KW-1133">Transmembrane helix</keyword>
<sequence>MAAVGTLPGAAAVAGASVPQRQRRGGAPSFVAAYVPEGTRLVCERQLRPAPVLACSSIPPSRPARRRFLSAAAAAASSGSAGEAEPQGFAERYPTLVTGFFFFLWYFLNVIFNILNKKIFDYFPYPYFTNYNTALEPFFNAAASQFILGQPVPLTLWLSLVPVVVEQKIILVGDVPMLHSSYLGVEDRFRSPAKMSFILVE</sequence>
<accession>A0A811RY86</accession>
<evidence type="ECO:0000313" key="3">
    <source>
        <dbReference type="Proteomes" id="UP000604825"/>
    </source>
</evidence>
<dbReference type="Proteomes" id="UP000604825">
    <property type="component" value="Unassembled WGS sequence"/>
</dbReference>
<proteinExistence type="predicted"/>
<dbReference type="EMBL" id="CAJGYO010000017">
    <property type="protein sequence ID" value="CAD6334239.1"/>
    <property type="molecule type" value="Genomic_DNA"/>
</dbReference>
<keyword evidence="1" id="KW-0472">Membrane</keyword>
<dbReference type="OrthoDB" id="1725427at2759"/>
<gene>
    <name evidence="2" type="ORF">NCGR_LOCUS58337</name>
</gene>
<organism evidence="2 3">
    <name type="scientific">Miscanthus lutarioriparius</name>
    <dbReference type="NCBI Taxonomy" id="422564"/>
    <lineage>
        <taxon>Eukaryota</taxon>
        <taxon>Viridiplantae</taxon>
        <taxon>Streptophyta</taxon>
        <taxon>Embryophyta</taxon>
        <taxon>Tracheophyta</taxon>
        <taxon>Spermatophyta</taxon>
        <taxon>Magnoliopsida</taxon>
        <taxon>Liliopsida</taxon>
        <taxon>Poales</taxon>
        <taxon>Poaceae</taxon>
        <taxon>PACMAD clade</taxon>
        <taxon>Panicoideae</taxon>
        <taxon>Andropogonodae</taxon>
        <taxon>Andropogoneae</taxon>
        <taxon>Saccharinae</taxon>
        <taxon>Miscanthus</taxon>
    </lineage>
</organism>
<evidence type="ECO:0000256" key="1">
    <source>
        <dbReference type="SAM" id="Phobius"/>
    </source>
</evidence>
<protein>
    <submittedName>
        <fullName evidence="2">Uncharacterized protein</fullName>
    </submittedName>
</protein>
<reference evidence="2" key="1">
    <citation type="submission" date="2020-10" db="EMBL/GenBank/DDBJ databases">
        <authorList>
            <person name="Han B."/>
            <person name="Lu T."/>
            <person name="Zhao Q."/>
            <person name="Huang X."/>
            <person name="Zhao Y."/>
        </authorList>
    </citation>
    <scope>NUCLEOTIDE SEQUENCE</scope>
</reference>
<keyword evidence="1" id="KW-0812">Transmembrane</keyword>
<name>A0A811RY86_9POAL</name>
<keyword evidence="3" id="KW-1185">Reference proteome</keyword>